<dbReference type="Proteomes" id="UP000198287">
    <property type="component" value="Unassembled WGS sequence"/>
</dbReference>
<reference evidence="2 3" key="1">
    <citation type="submission" date="2015-12" db="EMBL/GenBank/DDBJ databases">
        <title>The genome of Folsomia candida.</title>
        <authorList>
            <person name="Faddeeva A."/>
            <person name="Derks M.F."/>
            <person name="Anvar Y."/>
            <person name="Smit S."/>
            <person name="Van Straalen N."/>
            <person name="Roelofs D."/>
        </authorList>
    </citation>
    <scope>NUCLEOTIDE SEQUENCE [LARGE SCALE GENOMIC DNA]</scope>
    <source>
        <strain evidence="2 3">VU population</strain>
        <tissue evidence="2">Whole body</tissue>
    </source>
</reference>
<feature type="compositionally biased region" description="Pro residues" evidence="1">
    <location>
        <begin position="41"/>
        <end position="58"/>
    </location>
</feature>
<evidence type="ECO:0000313" key="3">
    <source>
        <dbReference type="Proteomes" id="UP000198287"/>
    </source>
</evidence>
<proteinExistence type="predicted"/>
<comment type="caution">
    <text evidence="2">The sequence shown here is derived from an EMBL/GenBank/DDBJ whole genome shotgun (WGS) entry which is preliminary data.</text>
</comment>
<evidence type="ECO:0000313" key="2">
    <source>
        <dbReference type="EMBL" id="OXA38712.1"/>
    </source>
</evidence>
<keyword evidence="3" id="KW-1185">Reference proteome</keyword>
<gene>
    <name evidence="2" type="ORF">Fcan01_26651</name>
</gene>
<feature type="compositionally biased region" description="Pro residues" evidence="1">
    <location>
        <begin position="98"/>
        <end position="150"/>
    </location>
</feature>
<accession>A0A226CZH5</accession>
<name>A0A226CZH5_FOLCA</name>
<evidence type="ECO:0000256" key="1">
    <source>
        <dbReference type="SAM" id="MobiDB-lite"/>
    </source>
</evidence>
<sequence length="150" mass="15961">MVAGRASSGGFRCSISGSLTKPFRFMGWRHRPPALRLAPSLPGPQPRPTPQGNPPHPPGETTTPFGPYPPHNNLSKPHRALTATGGHTGHPTSSPGHTGPPPSLWVTPDPPKPLRVTPDPPKPLRVTPDPPKPLRVTPDPPKPLRVTPDP</sequence>
<dbReference type="AlphaFoldDB" id="A0A226CZH5"/>
<organism evidence="2 3">
    <name type="scientific">Folsomia candida</name>
    <name type="common">Springtail</name>
    <dbReference type="NCBI Taxonomy" id="158441"/>
    <lineage>
        <taxon>Eukaryota</taxon>
        <taxon>Metazoa</taxon>
        <taxon>Ecdysozoa</taxon>
        <taxon>Arthropoda</taxon>
        <taxon>Hexapoda</taxon>
        <taxon>Collembola</taxon>
        <taxon>Entomobryomorpha</taxon>
        <taxon>Isotomoidea</taxon>
        <taxon>Isotomidae</taxon>
        <taxon>Proisotominae</taxon>
        <taxon>Folsomia</taxon>
    </lineage>
</organism>
<dbReference type="EMBL" id="LNIX01000044">
    <property type="protein sequence ID" value="OXA38712.1"/>
    <property type="molecule type" value="Genomic_DNA"/>
</dbReference>
<protein>
    <submittedName>
        <fullName evidence="2">Uncharacterized protein</fullName>
    </submittedName>
</protein>
<feature type="region of interest" description="Disordered" evidence="1">
    <location>
        <begin position="30"/>
        <end position="150"/>
    </location>
</feature>